<evidence type="ECO:0000259" key="2">
    <source>
        <dbReference type="Pfam" id="PF00144"/>
    </source>
</evidence>
<gene>
    <name evidence="3" type="ORF">DPQ25_08100</name>
</gene>
<evidence type="ECO:0000256" key="1">
    <source>
        <dbReference type="SAM" id="MobiDB-lite"/>
    </source>
</evidence>
<comment type="caution">
    <text evidence="3">The sequence shown here is derived from an EMBL/GenBank/DDBJ whole genome shotgun (WGS) entry which is preliminary data.</text>
</comment>
<dbReference type="InterPro" id="IPR050789">
    <property type="entry name" value="Diverse_Enzym_Activities"/>
</dbReference>
<dbReference type="GO" id="GO:0016787">
    <property type="term" value="F:hydrolase activity"/>
    <property type="evidence" value="ECO:0007669"/>
    <property type="project" value="UniProtKB-KW"/>
</dbReference>
<dbReference type="EMBL" id="QLYR01000004">
    <property type="protein sequence ID" value="RAQ28745.1"/>
    <property type="molecule type" value="Genomic_DNA"/>
</dbReference>
<sequence>MDLIGQVKAVDLMLKFLRGDMQRITPYPFVPMKPAFEPNAAFGLPTSTPEEEGVSSEYLRQFFEEMDACRGIHPHSVMVLRHGKLIAAGSWKPFTNSVPHMMFSLSKSVTCMAVGLAVDEGLFSLEDKIVSFFPEKAGRPHNRKIESVTVLHLLNMTSGANLNEFGSEVERDWLRAFFAADCAVEPGSGFDYNSMNSYILSAIVCRKSGQTLTEYLTPRLFEPLGIPPVHWDTCPAGIEKGGWGLYLRPIDMAKLGQLFLQKGKWEADGRLRTLIPEKWVEAATDTAVPTHRGGHTSHYGYQIWSFNAEEAYQYNGIFGQYVIVLPKQDMVLAITSGNQNLFSDGSSDLVERFFGDAAPAFSASALPRNVKELARLRRVTENLYAVRETAPLPEKPAEPAQGLLQRVFGKRAEKRNPPELPAAAELSAEALELEGRVYRLEKSFGSLMPLICAAVTNNFSGCVAQVGFSFREPGTLALTVWEEEKGGRNVLLAGLDGVPRRGMVSVNGEQYNVGATARLTRDEDGRLVVKVFVSFIESPSTRIFKFIFYRSATGALREETGVCDRVMMRLDEVPSVSVACQMLLGLFENDPAQGPAPWKRLGESIVQQKLSGRMSALTKPRARGVLLPPRESAGKPEEGPVQTATAEQCEKS</sequence>
<dbReference type="InterPro" id="IPR012338">
    <property type="entry name" value="Beta-lactam/transpept-like"/>
</dbReference>
<evidence type="ECO:0000313" key="4">
    <source>
        <dbReference type="Proteomes" id="UP000249377"/>
    </source>
</evidence>
<keyword evidence="3" id="KW-0378">Hydrolase</keyword>
<dbReference type="RefSeq" id="WP_112332667.1">
    <property type="nucleotide sequence ID" value="NZ_QLYR01000004.1"/>
</dbReference>
<name>A0A328UG61_9FIRM</name>
<accession>A0A328UG61</accession>
<proteinExistence type="predicted"/>
<keyword evidence="4" id="KW-1185">Reference proteome</keyword>
<dbReference type="Proteomes" id="UP000249377">
    <property type="component" value="Unassembled WGS sequence"/>
</dbReference>
<feature type="domain" description="Beta-lactamase-related" evidence="2">
    <location>
        <begin position="59"/>
        <end position="336"/>
    </location>
</feature>
<dbReference type="InterPro" id="IPR001466">
    <property type="entry name" value="Beta-lactam-related"/>
</dbReference>
<reference evidence="3 4" key="1">
    <citation type="submission" date="2018-06" db="EMBL/GenBank/DDBJ databases">
        <title>Noncontiguous genome sequence of Ruminococcaceae bacterium ASD2818.</title>
        <authorList>
            <person name="Chaplin A.V."/>
            <person name="Sokolova S.R."/>
            <person name="Kochetkova T.O."/>
            <person name="Goltsov A.Y."/>
            <person name="Trofimov D.Y."/>
            <person name="Efimov B.A."/>
        </authorList>
    </citation>
    <scope>NUCLEOTIDE SEQUENCE [LARGE SCALE GENOMIC DNA]</scope>
    <source>
        <strain evidence="3 4">ASD2818</strain>
    </source>
</reference>
<feature type="region of interest" description="Disordered" evidence="1">
    <location>
        <begin position="621"/>
        <end position="652"/>
    </location>
</feature>
<dbReference type="AlphaFoldDB" id="A0A328UG61"/>
<evidence type="ECO:0000313" key="3">
    <source>
        <dbReference type="EMBL" id="RAQ28745.1"/>
    </source>
</evidence>
<dbReference type="Pfam" id="PF00144">
    <property type="entry name" value="Beta-lactamase"/>
    <property type="match status" value="1"/>
</dbReference>
<dbReference type="SUPFAM" id="SSF56601">
    <property type="entry name" value="beta-lactamase/transpeptidase-like"/>
    <property type="match status" value="1"/>
</dbReference>
<dbReference type="Gene3D" id="3.40.710.10">
    <property type="entry name" value="DD-peptidase/beta-lactamase superfamily"/>
    <property type="match status" value="1"/>
</dbReference>
<dbReference type="PANTHER" id="PTHR43283:SF7">
    <property type="entry name" value="BETA-LACTAMASE-RELATED DOMAIN-CONTAINING PROTEIN"/>
    <property type="match status" value="1"/>
</dbReference>
<organism evidence="3 4">
    <name type="scientific">Hydrogeniiclostridium mannosilyticum</name>
    <dbReference type="NCBI Taxonomy" id="2764322"/>
    <lineage>
        <taxon>Bacteria</taxon>
        <taxon>Bacillati</taxon>
        <taxon>Bacillota</taxon>
        <taxon>Clostridia</taxon>
        <taxon>Eubacteriales</taxon>
        <taxon>Acutalibacteraceae</taxon>
        <taxon>Hydrogeniiclostridium</taxon>
    </lineage>
</organism>
<protein>
    <submittedName>
        <fullName evidence="3">Serine hydrolase</fullName>
    </submittedName>
</protein>
<dbReference type="PANTHER" id="PTHR43283">
    <property type="entry name" value="BETA-LACTAMASE-RELATED"/>
    <property type="match status" value="1"/>
</dbReference>